<name>A0A0E9QN40_ANGAN</name>
<reference evidence="1" key="1">
    <citation type="submission" date="2014-11" db="EMBL/GenBank/DDBJ databases">
        <authorList>
            <person name="Amaro Gonzalez C."/>
        </authorList>
    </citation>
    <scope>NUCLEOTIDE SEQUENCE</scope>
</reference>
<dbReference type="AlphaFoldDB" id="A0A0E9QN40"/>
<accession>A0A0E9QN40</accession>
<protein>
    <submittedName>
        <fullName evidence="1">Uncharacterized protein</fullName>
    </submittedName>
</protein>
<proteinExistence type="predicted"/>
<reference evidence="1" key="2">
    <citation type="journal article" date="2015" name="Fish Shellfish Immunol.">
        <title>Early steps in the European eel (Anguilla anguilla)-Vibrio vulnificus interaction in the gills: Role of the RtxA13 toxin.</title>
        <authorList>
            <person name="Callol A."/>
            <person name="Pajuelo D."/>
            <person name="Ebbesson L."/>
            <person name="Teles M."/>
            <person name="MacKenzie S."/>
            <person name="Amaro C."/>
        </authorList>
    </citation>
    <scope>NUCLEOTIDE SEQUENCE</scope>
</reference>
<evidence type="ECO:0000313" key="1">
    <source>
        <dbReference type="EMBL" id="JAH18229.1"/>
    </source>
</evidence>
<dbReference type="EMBL" id="GBXM01090348">
    <property type="protein sequence ID" value="JAH18229.1"/>
    <property type="molecule type" value="Transcribed_RNA"/>
</dbReference>
<sequence length="37" mass="4284">MLVITFKEKSLEAEPRHLLGFLWNVNKWHSAESAGLM</sequence>
<organism evidence="1">
    <name type="scientific">Anguilla anguilla</name>
    <name type="common">European freshwater eel</name>
    <name type="synonym">Muraena anguilla</name>
    <dbReference type="NCBI Taxonomy" id="7936"/>
    <lineage>
        <taxon>Eukaryota</taxon>
        <taxon>Metazoa</taxon>
        <taxon>Chordata</taxon>
        <taxon>Craniata</taxon>
        <taxon>Vertebrata</taxon>
        <taxon>Euteleostomi</taxon>
        <taxon>Actinopterygii</taxon>
        <taxon>Neopterygii</taxon>
        <taxon>Teleostei</taxon>
        <taxon>Anguilliformes</taxon>
        <taxon>Anguillidae</taxon>
        <taxon>Anguilla</taxon>
    </lineage>
</organism>